<reference evidence="1" key="1">
    <citation type="submission" date="2021-08" db="EMBL/GenBank/DDBJ databases">
        <title>Novel anaerobic bacterium isolated from sea squirt in East Sea, Republic of Korea.</title>
        <authorList>
            <person name="Nguyen T.H."/>
            <person name="Li Z."/>
            <person name="Lee Y.-J."/>
            <person name="Ko J."/>
            <person name="Kim S.-G."/>
        </authorList>
    </citation>
    <scope>NUCLEOTIDE SEQUENCE</scope>
    <source>
        <strain evidence="1">KCTC 25031</strain>
    </source>
</reference>
<dbReference type="Proteomes" id="UP000826212">
    <property type="component" value="Chromosome"/>
</dbReference>
<sequence length="1027" mass="116318">MVRFLLKRPIAVSMTFVAILLLGISSLTKLPVSLMPDIDIPKVTVHAKFPNRSAQELEQTVAKPLRQQLMQVSHLVDIKSKSRDGSCIIDLDFEYGSDIDFVFIEVNEKIDQTINSLPREIQRPKVIKASATDIPVFYLNLTLKNKIEVQNGDKELFPVTQEFINLSNFSSQVVQKRIEQLKEVALVDISGQVFPELLIVPDKQKMEALQVKLSDIEQAIRANNIKLGNLLIRDGQYQYNIRFESTLRDKKNIENIYLKIDDRLLQLKDIAEVVYHPTKRQGLVTANGEDAITMAIIKQSDAQIQDLKHKLNNLIVNIKKDYPNIHFEVSRNQTQLLDYSISNLQQSLILGSLLAFLLMFLFLKDLKTPFLIGITIPTSLVIAMLFFFIIGISINIISLSGLILGVGMMIDNSIIVIDNITQHRERGKNIGQACIDGTHEVIRPLLSSVLTTCAVFIPLIFISGISGALFYDQAMAIAIGLLASLAVSITLLPVYYRMLYAKSQTGKKNFLFRINALNYGVLYEKGFRLVMKNQKWSLVLFVFMISAIYPLSLQLKKQKLPHITKDETLLYIDWNERIHLDENRNRTERLIKEYTNFIDKHSSLIGNQQFLLNHNADLTTSETIVYLKATSSENLDTVKTAIKNYIEMNYASALHKFSDTGNIFDLLFSDNSPPLIAKLRATQDFGQQKYSKLQYFIKQIKEELPNQTIAPITWEEHMVVKMSPDKLTAFNISFEAVYRALKSAFSENKILIITENQQLTPVILGSKPHLINEILEGLTAPNNKGEQIRLYSLLREDKEQALKNITAGREGEYYPINLSPDEHNAESIINRIKTLASTNANFEVDFDGTIYSNRELLKELLIILAISLFLLYFILASQFESLSLPLIVLLEVPVDIFGAFLFLRIFGESLNLMSLIGIIVMSGIIINDSILKIDTIVQLRKQGYTLLRALAVAGQRRLKPILMTSLTTILALLPFLFISGIGAELQRPLALAVIGGMIIGTIVSLYFIPLLYYRLESLKTNGRFKNY</sequence>
<evidence type="ECO:0000313" key="2">
    <source>
        <dbReference type="Proteomes" id="UP000826212"/>
    </source>
</evidence>
<accession>A0AC61NIW9</accession>
<organism evidence="1 2">
    <name type="scientific">Halosquirtibacter laminarini</name>
    <dbReference type="NCBI Taxonomy" id="3374600"/>
    <lineage>
        <taxon>Bacteria</taxon>
        <taxon>Pseudomonadati</taxon>
        <taxon>Bacteroidota</taxon>
        <taxon>Bacteroidia</taxon>
        <taxon>Marinilabiliales</taxon>
        <taxon>Prolixibacteraceae</taxon>
        <taxon>Halosquirtibacter</taxon>
    </lineage>
</organism>
<gene>
    <name evidence="1" type="ORF">K4L44_07415</name>
</gene>
<keyword evidence="2" id="KW-1185">Reference proteome</keyword>
<evidence type="ECO:0000313" key="1">
    <source>
        <dbReference type="EMBL" id="QZE15652.1"/>
    </source>
</evidence>
<proteinExistence type="predicted"/>
<protein>
    <submittedName>
        <fullName evidence="1">Efflux RND transporter permease subunit</fullName>
    </submittedName>
</protein>
<dbReference type="EMBL" id="CP081303">
    <property type="protein sequence ID" value="QZE15652.1"/>
    <property type="molecule type" value="Genomic_DNA"/>
</dbReference>
<name>A0AC61NIW9_9BACT</name>